<dbReference type="EMBL" id="JADDUC020000013">
    <property type="protein sequence ID" value="KAI1234983.1"/>
    <property type="molecule type" value="Genomic_DNA"/>
</dbReference>
<accession>A0A835TPQ2</accession>
<reference evidence="3 4" key="2">
    <citation type="journal article" date="2021" name="J. Hered.">
        <title>Feather Gene Expression Elucidates the Developmental Basis of Plumage Iridescence in African Starlings.</title>
        <authorList>
            <person name="Rubenstein D.R."/>
            <person name="Corvelo A."/>
            <person name="MacManes M.D."/>
            <person name="Maia R."/>
            <person name="Narzisi G."/>
            <person name="Rousaki A."/>
            <person name="Vandenabeele P."/>
            <person name="Shawkey M.D."/>
            <person name="Solomon J."/>
        </authorList>
    </citation>
    <scope>NUCLEOTIDE SEQUENCE [LARGE SCALE GENOMIC DNA]</scope>
    <source>
        <strain evidence="3">SS15</strain>
    </source>
</reference>
<evidence type="ECO:0000313" key="4">
    <source>
        <dbReference type="Proteomes" id="UP000618051"/>
    </source>
</evidence>
<dbReference type="EMBL" id="JADDUC010000421">
    <property type="protein sequence ID" value="KAG0113553.1"/>
    <property type="molecule type" value="Genomic_DNA"/>
</dbReference>
<comment type="caution">
    <text evidence="2">The sequence shown here is derived from an EMBL/GenBank/DDBJ whole genome shotgun (WGS) entry which is preliminary data.</text>
</comment>
<evidence type="ECO:0000256" key="1">
    <source>
        <dbReference type="SAM" id="MobiDB-lite"/>
    </source>
</evidence>
<reference evidence="2" key="1">
    <citation type="submission" date="2020-10" db="EMBL/GenBank/DDBJ databases">
        <title>Feather gene expression reveals the developmental basis of iridescence in African starlings.</title>
        <authorList>
            <person name="Rubenstein D.R."/>
        </authorList>
    </citation>
    <scope>NUCLEOTIDE SEQUENCE</scope>
    <source>
        <strain evidence="2">SS15</strain>
        <tissue evidence="2">Liver</tissue>
    </source>
</reference>
<gene>
    <name evidence="3" type="ORF">IHE44_0002611</name>
    <name evidence="2" type="ORF">IHE44_010274</name>
</gene>
<feature type="region of interest" description="Disordered" evidence="1">
    <location>
        <begin position="32"/>
        <end position="66"/>
    </location>
</feature>
<sequence length="66" mass="6832">MRKPILQTITKTKTYVRETQIKNAHHVSIACARPGAGRPSPPARSAGGGAAKHSRCASGSAGGNKH</sequence>
<organism evidence="2">
    <name type="scientific">Lamprotornis superbus</name>
    <dbReference type="NCBI Taxonomy" id="245042"/>
    <lineage>
        <taxon>Eukaryota</taxon>
        <taxon>Metazoa</taxon>
        <taxon>Chordata</taxon>
        <taxon>Craniata</taxon>
        <taxon>Vertebrata</taxon>
        <taxon>Euteleostomi</taxon>
        <taxon>Archelosauria</taxon>
        <taxon>Archosauria</taxon>
        <taxon>Dinosauria</taxon>
        <taxon>Saurischia</taxon>
        <taxon>Theropoda</taxon>
        <taxon>Coelurosauria</taxon>
        <taxon>Aves</taxon>
        <taxon>Neognathae</taxon>
        <taxon>Neoaves</taxon>
        <taxon>Telluraves</taxon>
        <taxon>Australaves</taxon>
        <taxon>Passeriformes</taxon>
        <taxon>Sturnidae</taxon>
        <taxon>Lamprotornis</taxon>
    </lineage>
</organism>
<reference evidence="3" key="3">
    <citation type="submission" date="2022-01" db="EMBL/GenBank/DDBJ databases">
        <authorList>
            <person name="Rubenstein D.R."/>
        </authorList>
    </citation>
    <scope>NUCLEOTIDE SEQUENCE</scope>
    <source>
        <strain evidence="3">SS15</strain>
        <tissue evidence="3">Liver</tissue>
    </source>
</reference>
<keyword evidence="4" id="KW-1185">Reference proteome</keyword>
<proteinExistence type="predicted"/>
<evidence type="ECO:0000313" key="2">
    <source>
        <dbReference type="EMBL" id="KAG0113553.1"/>
    </source>
</evidence>
<name>A0A835TPQ2_9PASS</name>
<evidence type="ECO:0000313" key="3">
    <source>
        <dbReference type="EMBL" id="KAI1234983.1"/>
    </source>
</evidence>
<dbReference type="AlphaFoldDB" id="A0A835TPQ2"/>
<dbReference type="Proteomes" id="UP000618051">
    <property type="component" value="Unassembled WGS sequence"/>
</dbReference>
<protein>
    <submittedName>
        <fullName evidence="2">Uncharacterized protein</fullName>
    </submittedName>
</protein>